<dbReference type="AlphaFoldDB" id="A0A1G7FE07"/>
<dbReference type="STRING" id="1071918.SAMN05421544_1227"/>
<dbReference type="RefSeq" id="WP_092737845.1">
    <property type="nucleotide sequence ID" value="NZ_FNAS01000022.1"/>
</dbReference>
<dbReference type="OrthoDB" id="796548at2"/>
<protein>
    <recommendedName>
        <fullName evidence="3">Bacteriophage CI repressor helix-turn-helix domain-containing protein</fullName>
    </recommendedName>
</protein>
<evidence type="ECO:0000313" key="1">
    <source>
        <dbReference type="EMBL" id="SDE74100.1"/>
    </source>
</evidence>
<organism evidence="1 2">
    <name type="scientific">Riemerella columbipharyngis</name>
    <dbReference type="NCBI Taxonomy" id="1071918"/>
    <lineage>
        <taxon>Bacteria</taxon>
        <taxon>Pseudomonadati</taxon>
        <taxon>Bacteroidota</taxon>
        <taxon>Flavobacteriia</taxon>
        <taxon>Flavobacteriales</taxon>
        <taxon>Weeksellaceae</taxon>
        <taxon>Riemerella</taxon>
    </lineage>
</organism>
<reference evidence="1 2" key="1">
    <citation type="submission" date="2016-10" db="EMBL/GenBank/DDBJ databases">
        <authorList>
            <person name="de Groot N.N."/>
        </authorList>
    </citation>
    <scope>NUCLEOTIDE SEQUENCE [LARGE SCALE GENOMIC DNA]</scope>
    <source>
        <strain evidence="1 2">DSM 24015</strain>
    </source>
</reference>
<evidence type="ECO:0008006" key="3">
    <source>
        <dbReference type="Google" id="ProtNLM"/>
    </source>
</evidence>
<dbReference type="EMBL" id="FNAS01000022">
    <property type="protein sequence ID" value="SDE74100.1"/>
    <property type="molecule type" value="Genomic_DNA"/>
</dbReference>
<name>A0A1G7FE07_9FLAO</name>
<keyword evidence="2" id="KW-1185">Reference proteome</keyword>
<sequence>METARVRIIQFIENQNIKPKIFLQKTGLKKGFVDKSHINSSASDIYLSKILDSYPELSAEWLLTGKGEMLKTKCKENVTE</sequence>
<proteinExistence type="predicted"/>
<gene>
    <name evidence="1" type="ORF">SAMN05421544_1227</name>
</gene>
<evidence type="ECO:0000313" key="2">
    <source>
        <dbReference type="Proteomes" id="UP000198517"/>
    </source>
</evidence>
<accession>A0A1G7FE07</accession>
<dbReference type="Proteomes" id="UP000198517">
    <property type="component" value="Unassembled WGS sequence"/>
</dbReference>